<feature type="transmembrane region" description="Helical" evidence="1">
    <location>
        <begin position="80"/>
        <end position="99"/>
    </location>
</feature>
<feature type="transmembrane region" description="Helical" evidence="1">
    <location>
        <begin position="105"/>
        <end position="126"/>
    </location>
</feature>
<gene>
    <name evidence="2" type="ORF">MTY59_50440</name>
</gene>
<accession>A0ABM7SY85</accession>
<name>A0ABM7SY85_9MYCO</name>
<dbReference type="Proteomes" id="UP000826012">
    <property type="component" value="Chromosome"/>
</dbReference>
<proteinExistence type="predicted"/>
<sequence length="128" mass="13134">MIATALVFAALAALLHVYIFVIESLTWTSERTRATFGTTPAEAETTKLLAFNQGFYNLFLAIVTGVGIAAVALGHTGIGAALIFAGVGSMAAAAVVLIASDRDKARAAATQGTFPAIAIVLLLLGLQQ</sequence>
<dbReference type="PANTHER" id="PTHR38446">
    <property type="entry name" value="BLL0914 PROTEIN"/>
    <property type="match status" value="1"/>
</dbReference>
<protein>
    <submittedName>
        <fullName evidence="2">Membrane protein</fullName>
    </submittedName>
</protein>
<dbReference type="EMBL" id="AP024828">
    <property type="protein sequence ID" value="BCZ25189.1"/>
    <property type="molecule type" value="Genomic_DNA"/>
</dbReference>
<reference evidence="2 3" key="1">
    <citation type="submission" date="2021-07" db="EMBL/GenBank/DDBJ databases">
        <title>Complete genome sequence of nontuberculous Mycobacterium sp. TY59.</title>
        <authorList>
            <person name="Fukushima K."/>
        </authorList>
    </citation>
    <scope>NUCLEOTIDE SEQUENCE [LARGE SCALE GENOMIC DNA]</scope>
    <source>
        <strain evidence="2 3">TY59</strain>
    </source>
</reference>
<evidence type="ECO:0000256" key="1">
    <source>
        <dbReference type="SAM" id="Phobius"/>
    </source>
</evidence>
<keyword evidence="3" id="KW-1185">Reference proteome</keyword>
<dbReference type="RefSeq" id="WP_221043532.1">
    <property type="nucleotide sequence ID" value="NZ_AP024828.1"/>
</dbReference>
<organism evidence="2 3">
    <name type="scientific">Mycobacterium senriense</name>
    <dbReference type="NCBI Taxonomy" id="2775496"/>
    <lineage>
        <taxon>Bacteria</taxon>
        <taxon>Bacillati</taxon>
        <taxon>Actinomycetota</taxon>
        <taxon>Actinomycetes</taxon>
        <taxon>Mycobacteriales</taxon>
        <taxon>Mycobacteriaceae</taxon>
        <taxon>Mycobacterium</taxon>
        <taxon>Mycobacterium avium complex (MAC)</taxon>
    </lineage>
</organism>
<evidence type="ECO:0000313" key="2">
    <source>
        <dbReference type="EMBL" id="BCZ25189.1"/>
    </source>
</evidence>
<dbReference type="Pfam" id="PF06993">
    <property type="entry name" value="DUF1304"/>
    <property type="match status" value="1"/>
</dbReference>
<keyword evidence="1" id="KW-0472">Membrane</keyword>
<feature type="transmembrane region" description="Helical" evidence="1">
    <location>
        <begin position="54"/>
        <end position="73"/>
    </location>
</feature>
<keyword evidence="1" id="KW-0812">Transmembrane</keyword>
<dbReference type="PANTHER" id="PTHR38446:SF1">
    <property type="entry name" value="BLL0914 PROTEIN"/>
    <property type="match status" value="1"/>
</dbReference>
<evidence type="ECO:0000313" key="3">
    <source>
        <dbReference type="Proteomes" id="UP000826012"/>
    </source>
</evidence>
<dbReference type="InterPro" id="IPR009732">
    <property type="entry name" value="DUF1304"/>
</dbReference>
<reference evidence="2 3" key="2">
    <citation type="submission" date="2021-07" db="EMBL/GenBank/DDBJ databases">
        <authorList>
            <person name="Matsumoto Y."/>
            <person name="Motooka D."/>
            <person name="Nakamura S."/>
        </authorList>
    </citation>
    <scope>NUCLEOTIDE SEQUENCE [LARGE SCALE GENOMIC DNA]</scope>
    <source>
        <strain evidence="2 3">TY59</strain>
    </source>
</reference>
<keyword evidence="1" id="KW-1133">Transmembrane helix</keyword>